<dbReference type="Gene3D" id="2.30.30.40">
    <property type="entry name" value="SH3 Domains"/>
    <property type="match status" value="1"/>
</dbReference>
<evidence type="ECO:0000313" key="4">
    <source>
        <dbReference type="EMBL" id="TCL32512.1"/>
    </source>
</evidence>
<dbReference type="RefSeq" id="WP_165496627.1">
    <property type="nucleotide sequence ID" value="NZ_JBHLST010000116.1"/>
</dbReference>
<dbReference type="PROSITE" id="PS51781">
    <property type="entry name" value="SH3B"/>
    <property type="match status" value="1"/>
</dbReference>
<organism evidence="4 5">
    <name type="scientific">Azotobacter chroococcum</name>
    <dbReference type="NCBI Taxonomy" id="353"/>
    <lineage>
        <taxon>Bacteria</taxon>
        <taxon>Pseudomonadati</taxon>
        <taxon>Pseudomonadota</taxon>
        <taxon>Gammaproteobacteria</taxon>
        <taxon>Pseudomonadales</taxon>
        <taxon>Pseudomonadaceae</taxon>
        <taxon>Azotobacter</taxon>
    </lineage>
</organism>
<comment type="caution">
    <text evidence="4">The sequence shown here is derived from an EMBL/GenBank/DDBJ whole genome shotgun (WGS) entry which is preliminary data.</text>
</comment>
<proteinExistence type="predicted"/>
<dbReference type="EMBL" id="SMMU01000007">
    <property type="protein sequence ID" value="TCL32512.1"/>
    <property type="molecule type" value="Genomic_DNA"/>
</dbReference>
<dbReference type="SMART" id="SM00287">
    <property type="entry name" value="SH3b"/>
    <property type="match status" value="1"/>
</dbReference>
<dbReference type="Proteomes" id="UP000295169">
    <property type="component" value="Unassembled WGS sequence"/>
</dbReference>
<feature type="signal peptide" evidence="2">
    <location>
        <begin position="1"/>
        <end position="16"/>
    </location>
</feature>
<gene>
    <name evidence="4" type="ORF">EV691_10738</name>
</gene>
<evidence type="ECO:0000313" key="5">
    <source>
        <dbReference type="Proteomes" id="UP000295169"/>
    </source>
</evidence>
<keyword evidence="2" id="KW-0732">Signal</keyword>
<reference evidence="4 5" key="1">
    <citation type="submission" date="2019-03" db="EMBL/GenBank/DDBJ databases">
        <title>Genomic Encyclopedia of Type Strains, Phase IV (KMG-IV): sequencing the most valuable type-strain genomes for metagenomic binning, comparative biology and taxonomic classification.</title>
        <authorList>
            <person name="Goeker M."/>
        </authorList>
    </citation>
    <scope>NUCLEOTIDE SEQUENCE [LARGE SCALE GENOMIC DNA]</scope>
    <source>
        <strain evidence="4 5">DSM 2286</strain>
    </source>
</reference>
<evidence type="ECO:0000259" key="3">
    <source>
        <dbReference type="PROSITE" id="PS51781"/>
    </source>
</evidence>
<feature type="domain" description="SH3b" evidence="3">
    <location>
        <begin position="51"/>
        <end position="114"/>
    </location>
</feature>
<feature type="chain" id="PRO_5020583129" evidence="2">
    <location>
        <begin position="17"/>
        <end position="115"/>
    </location>
</feature>
<evidence type="ECO:0000256" key="2">
    <source>
        <dbReference type="SAM" id="SignalP"/>
    </source>
</evidence>
<accession>A0A4R1PML5</accession>
<dbReference type="Pfam" id="PF08239">
    <property type="entry name" value="SH3_3"/>
    <property type="match status" value="1"/>
</dbReference>
<dbReference type="InterPro" id="IPR003646">
    <property type="entry name" value="SH3-like_bac-type"/>
</dbReference>
<feature type="compositionally biased region" description="Low complexity" evidence="1">
    <location>
        <begin position="26"/>
        <end position="48"/>
    </location>
</feature>
<sequence>MRIPIILMLVAATSMAMDADARRRSGGSSKSYSSSRSYSEPAPAPAASFASGRRYVSVPSLNVRSEPATSGQVLRKLKKNQVVNAYQFESDWVRISADDTTPEWVIGSSLSKSKR</sequence>
<protein>
    <submittedName>
        <fullName evidence="4">SH3 domain-containing protein</fullName>
    </submittedName>
</protein>
<evidence type="ECO:0000256" key="1">
    <source>
        <dbReference type="SAM" id="MobiDB-lite"/>
    </source>
</evidence>
<feature type="region of interest" description="Disordered" evidence="1">
    <location>
        <begin position="19"/>
        <end position="48"/>
    </location>
</feature>
<name>A0A4R1PML5_9GAMM</name>
<dbReference type="AlphaFoldDB" id="A0A4R1PML5"/>